<evidence type="ECO:0000313" key="1">
    <source>
        <dbReference type="EMBL" id="KNZ57537.1"/>
    </source>
</evidence>
<reference evidence="1 2" key="1">
    <citation type="submission" date="2015-08" db="EMBL/GenBank/DDBJ databases">
        <title>Next Generation Sequencing and Analysis of the Genome of Puccinia sorghi L Schw, the Causal Agent of Maize Common Rust.</title>
        <authorList>
            <person name="Rochi L."/>
            <person name="Burguener G."/>
            <person name="Darino M."/>
            <person name="Turjanski A."/>
            <person name="Kreff E."/>
            <person name="Dieguez M.J."/>
            <person name="Sacco F."/>
        </authorList>
    </citation>
    <scope>NUCLEOTIDE SEQUENCE [LARGE SCALE GENOMIC DNA]</scope>
    <source>
        <strain evidence="1 2">RO10H11247</strain>
    </source>
</reference>
<organism evidence="1 2">
    <name type="scientific">Puccinia sorghi</name>
    <dbReference type="NCBI Taxonomy" id="27349"/>
    <lineage>
        <taxon>Eukaryota</taxon>
        <taxon>Fungi</taxon>
        <taxon>Dikarya</taxon>
        <taxon>Basidiomycota</taxon>
        <taxon>Pucciniomycotina</taxon>
        <taxon>Pucciniomycetes</taxon>
        <taxon>Pucciniales</taxon>
        <taxon>Pucciniaceae</taxon>
        <taxon>Puccinia</taxon>
    </lineage>
</organism>
<dbReference type="Proteomes" id="UP000037035">
    <property type="component" value="Unassembled WGS sequence"/>
</dbReference>
<accession>A0A0L6VAG4</accession>
<dbReference type="OrthoDB" id="10618690at2759"/>
<dbReference type="EMBL" id="LAVV01006985">
    <property type="protein sequence ID" value="KNZ57537.1"/>
    <property type="molecule type" value="Genomic_DNA"/>
</dbReference>
<dbReference type="AlphaFoldDB" id="A0A0L6VAG4"/>
<dbReference type="VEuPathDB" id="FungiDB:VP01_2133g1"/>
<proteinExistence type="predicted"/>
<comment type="caution">
    <text evidence="1">The sequence shown here is derived from an EMBL/GenBank/DDBJ whole genome shotgun (WGS) entry which is preliminary data.</text>
</comment>
<evidence type="ECO:0000313" key="2">
    <source>
        <dbReference type="Proteomes" id="UP000037035"/>
    </source>
</evidence>
<protein>
    <submittedName>
        <fullName evidence="1">Uncharacterized protein</fullName>
    </submittedName>
</protein>
<keyword evidence="2" id="KW-1185">Reference proteome</keyword>
<sequence length="89" mass="9857">MPTSQLTPPMPQEQLFLNVSSPTPSDQGALVADFLKFSCLSPSSSQVLNGLNELGFTYWLLPQHVPVIVFLNFKIPVAQTRALMLKIKK</sequence>
<name>A0A0L6VAG4_9BASI</name>
<gene>
    <name evidence="1" type="ORF">VP01_2133g1</name>
</gene>